<evidence type="ECO:0000313" key="2">
    <source>
        <dbReference type="EMBL" id="RKO85109.1"/>
    </source>
</evidence>
<dbReference type="Pfam" id="PF03465">
    <property type="entry name" value="eRF1_3"/>
    <property type="match status" value="1"/>
</dbReference>
<protein>
    <recommendedName>
        <fullName evidence="1">eRF1 domain-containing protein</fullName>
    </recommendedName>
</protein>
<dbReference type="PANTHER" id="PTHR10853:SF0">
    <property type="entry name" value="PROTEIN PELOTA HOMOLOG"/>
    <property type="match status" value="1"/>
</dbReference>
<dbReference type="GO" id="GO:0032790">
    <property type="term" value="P:ribosome disassembly"/>
    <property type="evidence" value="ECO:0007669"/>
    <property type="project" value="TreeGrafter"/>
</dbReference>
<dbReference type="PANTHER" id="PTHR10853">
    <property type="entry name" value="PELOTA"/>
    <property type="match status" value="1"/>
</dbReference>
<feature type="domain" description="eRF1" evidence="1">
    <location>
        <begin position="10"/>
        <end position="51"/>
    </location>
</feature>
<dbReference type="OrthoDB" id="10249111at2759"/>
<dbReference type="Gene3D" id="3.30.1330.30">
    <property type="match status" value="1"/>
</dbReference>
<sequence length="57" mass="6217">SANVTTRRSYIALVEQVRATGGMVFVFSSLHTSGEQLEQLTGVAAILHFPLPDLEEE</sequence>
<gene>
    <name evidence="2" type="ORF">BDK51DRAFT_7692</name>
</gene>
<dbReference type="GO" id="GO:0005737">
    <property type="term" value="C:cytoplasm"/>
    <property type="evidence" value="ECO:0007669"/>
    <property type="project" value="TreeGrafter"/>
</dbReference>
<dbReference type="GO" id="GO:0070481">
    <property type="term" value="P:nuclear-transcribed mRNA catabolic process, non-stop decay"/>
    <property type="evidence" value="ECO:0007669"/>
    <property type="project" value="InterPro"/>
</dbReference>
<reference evidence="3" key="1">
    <citation type="journal article" date="2018" name="Nat. Microbiol.">
        <title>Leveraging single-cell genomics to expand the fungal tree of life.</title>
        <authorList>
            <person name="Ahrendt S.R."/>
            <person name="Quandt C.A."/>
            <person name="Ciobanu D."/>
            <person name="Clum A."/>
            <person name="Salamov A."/>
            <person name="Andreopoulos B."/>
            <person name="Cheng J.F."/>
            <person name="Woyke T."/>
            <person name="Pelin A."/>
            <person name="Henrissat B."/>
            <person name="Reynolds N.K."/>
            <person name="Benny G.L."/>
            <person name="Smith M.E."/>
            <person name="James T.Y."/>
            <person name="Grigoriev I.V."/>
        </authorList>
    </citation>
    <scope>NUCLEOTIDE SEQUENCE [LARGE SCALE GENOMIC DNA]</scope>
</reference>
<name>A0A4P9VZ76_9FUNG</name>
<organism evidence="2 3">
    <name type="scientific">Blyttiomyces helicus</name>
    <dbReference type="NCBI Taxonomy" id="388810"/>
    <lineage>
        <taxon>Eukaryota</taxon>
        <taxon>Fungi</taxon>
        <taxon>Fungi incertae sedis</taxon>
        <taxon>Chytridiomycota</taxon>
        <taxon>Chytridiomycota incertae sedis</taxon>
        <taxon>Chytridiomycetes</taxon>
        <taxon>Chytridiomycetes incertae sedis</taxon>
        <taxon>Blyttiomyces</taxon>
    </lineage>
</organism>
<dbReference type="SUPFAM" id="SSF55315">
    <property type="entry name" value="L30e-like"/>
    <property type="match status" value="1"/>
</dbReference>
<keyword evidence="3" id="KW-1185">Reference proteome</keyword>
<proteinExistence type="predicted"/>
<dbReference type="Proteomes" id="UP000269721">
    <property type="component" value="Unassembled WGS sequence"/>
</dbReference>
<dbReference type="InterPro" id="IPR029064">
    <property type="entry name" value="Ribosomal_eL30-like_sf"/>
</dbReference>
<dbReference type="EMBL" id="KZ999404">
    <property type="protein sequence ID" value="RKO85109.1"/>
    <property type="molecule type" value="Genomic_DNA"/>
</dbReference>
<dbReference type="GO" id="GO:0070966">
    <property type="term" value="P:nuclear-transcribed mRNA catabolic process, no-go decay"/>
    <property type="evidence" value="ECO:0007669"/>
    <property type="project" value="InterPro"/>
</dbReference>
<feature type="non-terminal residue" evidence="2">
    <location>
        <position position="1"/>
    </location>
</feature>
<feature type="non-terminal residue" evidence="2">
    <location>
        <position position="57"/>
    </location>
</feature>
<evidence type="ECO:0000313" key="3">
    <source>
        <dbReference type="Proteomes" id="UP000269721"/>
    </source>
</evidence>
<dbReference type="GO" id="GO:0071025">
    <property type="term" value="P:RNA surveillance"/>
    <property type="evidence" value="ECO:0007669"/>
    <property type="project" value="InterPro"/>
</dbReference>
<dbReference type="GO" id="GO:0070651">
    <property type="term" value="P:nonfunctional rRNA decay"/>
    <property type="evidence" value="ECO:0007669"/>
    <property type="project" value="TreeGrafter"/>
</dbReference>
<dbReference type="InterPro" id="IPR004405">
    <property type="entry name" value="TF_pelota"/>
</dbReference>
<dbReference type="AlphaFoldDB" id="A0A4P9VZ76"/>
<evidence type="ECO:0000259" key="1">
    <source>
        <dbReference type="Pfam" id="PF03465"/>
    </source>
</evidence>
<dbReference type="InterPro" id="IPR005142">
    <property type="entry name" value="eRF1_3"/>
</dbReference>
<accession>A0A4P9VZ76</accession>